<sequence length="209" mass="24648">MLRSHSLFAIVLALSFFFNGAHSWPWSRDRVIGYAMVTGRQANRLNQFNDLRGERTSQSQTGPGFYLLNKPGWRNDQRRTGNWYCAIKADKKRTDDIRKVWIPRFYNHEIAEGRIIQQNLWGENETLITDYIEWEAGMHMPDQILRFSWIQATHWQHHMNIPSFVVDNVDLGLRPKCFQTEDEMKAYSNDEIDWENIWSIPPPVIGPPL</sequence>
<proteinExistence type="predicted"/>
<dbReference type="RefSeq" id="XP_007289774.1">
    <property type="nucleotide sequence ID" value="XM_007289712.1"/>
</dbReference>
<gene>
    <name evidence="2" type="ORF">MBM_01885</name>
</gene>
<evidence type="ECO:0000256" key="1">
    <source>
        <dbReference type="SAM" id="SignalP"/>
    </source>
</evidence>
<dbReference type="Proteomes" id="UP000006753">
    <property type="component" value="Unassembled WGS sequence"/>
</dbReference>
<dbReference type="InParanoid" id="K1XGK3"/>
<keyword evidence="3" id="KW-1185">Reference proteome</keyword>
<dbReference type="KEGG" id="mbe:MBM_01885"/>
<name>K1XGK3_MARBU</name>
<evidence type="ECO:0000313" key="3">
    <source>
        <dbReference type="Proteomes" id="UP000006753"/>
    </source>
</evidence>
<reference evidence="2 3" key="1">
    <citation type="journal article" date="2012" name="BMC Genomics">
        <title>Sequencing the genome of Marssonina brunnea reveals fungus-poplar co-evolution.</title>
        <authorList>
            <person name="Zhu S."/>
            <person name="Cao Y.-Z."/>
            <person name="Jiang C."/>
            <person name="Tan B.-Y."/>
            <person name="Wang Z."/>
            <person name="Feng S."/>
            <person name="Zhang L."/>
            <person name="Su X.-H."/>
            <person name="Brejova B."/>
            <person name="Vinar T."/>
            <person name="Xu M."/>
            <person name="Wang M.-X."/>
            <person name="Zhang S.-G."/>
            <person name="Huang M.-R."/>
            <person name="Wu R."/>
            <person name="Zhou Y."/>
        </authorList>
    </citation>
    <scope>NUCLEOTIDE SEQUENCE [LARGE SCALE GENOMIC DNA]</scope>
    <source>
        <strain evidence="2 3">MB_m1</strain>
    </source>
</reference>
<keyword evidence="1" id="KW-0732">Signal</keyword>
<protein>
    <submittedName>
        <fullName evidence="2">Uncharacterized protein</fullName>
    </submittedName>
</protein>
<feature type="chain" id="PRO_5003853470" evidence="1">
    <location>
        <begin position="24"/>
        <end position="209"/>
    </location>
</feature>
<dbReference type="GeneID" id="18757820"/>
<organism evidence="2 3">
    <name type="scientific">Marssonina brunnea f. sp. multigermtubi (strain MB_m1)</name>
    <name type="common">Marssonina leaf spot fungus</name>
    <dbReference type="NCBI Taxonomy" id="1072389"/>
    <lineage>
        <taxon>Eukaryota</taxon>
        <taxon>Fungi</taxon>
        <taxon>Dikarya</taxon>
        <taxon>Ascomycota</taxon>
        <taxon>Pezizomycotina</taxon>
        <taxon>Leotiomycetes</taxon>
        <taxon>Helotiales</taxon>
        <taxon>Drepanopezizaceae</taxon>
        <taxon>Drepanopeziza</taxon>
    </lineage>
</organism>
<dbReference type="eggNOG" id="ENOG502SUI0">
    <property type="taxonomic scope" value="Eukaryota"/>
</dbReference>
<evidence type="ECO:0000313" key="2">
    <source>
        <dbReference type="EMBL" id="EKD19933.1"/>
    </source>
</evidence>
<dbReference type="InterPro" id="IPR045564">
    <property type="entry name" value="DUF5910"/>
</dbReference>
<dbReference type="Pfam" id="PF19287">
    <property type="entry name" value="DUF5910"/>
    <property type="match status" value="1"/>
</dbReference>
<accession>K1XGK3</accession>
<feature type="signal peptide" evidence="1">
    <location>
        <begin position="1"/>
        <end position="23"/>
    </location>
</feature>
<dbReference type="AlphaFoldDB" id="K1XGK3"/>
<dbReference type="HOGENOM" id="CLU_091777_0_1_1"/>
<dbReference type="OrthoDB" id="4540223at2759"/>
<dbReference type="EMBL" id="JH921430">
    <property type="protein sequence ID" value="EKD19933.1"/>
    <property type="molecule type" value="Genomic_DNA"/>
</dbReference>